<feature type="domain" description="Fe-containing alcohol dehydrogenase-like C-terminal" evidence="1">
    <location>
        <begin position="1"/>
        <end position="148"/>
    </location>
</feature>
<accession>A0A7H4MZH0</accession>
<dbReference type="Proteomes" id="UP000254863">
    <property type="component" value="Unassembled WGS sequence"/>
</dbReference>
<dbReference type="GO" id="GO:0005829">
    <property type="term" value="C:cytosol"/>
    <property type="evidence" value="ECO:0007669"/>
    <property type="project" value="TreeGrafter"/>
</dbReference>
<dbReference type="InterPro" id="IPR044731">
    <property type="entry name" value="BDH-like"/>
</dbReference>
<dbReference type="EMBL" id="UGMS01000001">
    <property type="protein sequence ID" value="STV71634.1"/>
    <property type="molecule type" value="Genomic_DNA"/>
</dbReference>
<organism evidence="2 3">
    <name type="scientific">Klebsiella michiganensis</name>
    <dbReference type="NCBI Taxonomy" id="1134687"/>
    <lineage>
        <taxon>Bacteria</taxon>
        <taxon>Pseudomonadati</taxon>
        <taxon>Pseudomonadota</taxon>
        <taxon>Gammaproteobacteria</taxon>
        <taxon>Enterobacterales</taxon>
        <taxon>Enterobacteriaceae</taxon>
        <taxon>Klebsiella/Raoultella group</taxon>
        <taxon>Klebsiella</taxon>
    </lineage>
</organism>
<evidence type="ECO:0000313" key="2">
    <source>
        <dbReference type="EMBL" id="STV71634.1"/>
    </source>
</evidence>
<proteinExistence type="predicted"/>
<dbReference type="GO" id="GO:0008106">
    <property type="term" value="F:alcohol dehydrogenase (NADP+) activity"/>
    <property type="evidence" value="ECO:0007669"/>
    <property type="project" value="TreeGrafter"/>
</dbReference>
<dbReference type="PROSITE" id="PS00060">
    <property type="entry name" value="ADH_IRON_2"/>
    <property type="match status" value="1"/>
</dbReference>
<dbReference type="GO" id="GO:0046872">
    <property type="term" value="F:metal ion binding"/>
    <property type="evidence" value="ECO:0007669"/>
    <property type="project" value="InterPro"/>
</dbReference>
<dbReference type="PANTHER" id="PTHR43633">
    <property type="entry name" value="ALCOHOL DEHYDROGENASE YQHD"/>
    <property type="match status" value="1"/>
</dbReference>
<sequence length="176" mass="19249">MQDRLAEGLLSTLKEEGPVALKNPQNYDARANIMWAATMALNGMLSAGVPTDWASHMIGQEITALYGIDHARTLAIVMPALWRLCKKEKAEKLAQYGARVWNIPESDSEKMADEAIMPTVEFFELMGVKTRLSDYGLGAEDISAVIGKLKEHGHIALGEHGKITAEVAETILNMAL</sequence>
<evidence type="ECO:0000259" key="1">
    <source>
        <dbReference type="Pfam" id="PF25137"/>
    </source>
</evidence>
<keyword evidence="2" id="KW-0560">Oxidoreductase</keyword>
<dbReference type="Pfam" id="PF25137">
    <property type="entry name" value="ADH_Fe_C"/>
    <property type="match status" value="1"/>
</dbReference>
<comment type="caution">
    <text evidence="2">The sequence shown here is derived from an EMBL/GenBank/DDBJ whole genome shotgun (WGS) entry which is preliminary data.</text>
</comment>
<evidence type="ECO:0000313" key="3">
    <source>
        <dbReference type="Proteomes" id="UP000254863"/>
    </source>
</evidence>
<reference evidence="2 3" key="1">
    <citation type="submission" date="2018-06" db="EMBL/GenBank/DDBJ databases">
        <authorList>
            <consortium name="Pathogen Informatics"/>
            <person name="Doyle S."/>
        </authorList>
    </citation>
    <scope>NUCLEOTIDE SEQUENCE [LARGE SCALE GENOMIC DNA]</scope>
    <source>
        <strain evidence="2 3">NCTC11685</strain>
    </source>
</reference>
<dbReference type="InterPro" id="IPR018211">
    <property type="entry name" value="ADH_Fe_CS"/>
</dbReference>
<dbReference type="GO" id="GO:1990362">
    <property type="term" value="F:butanol dehydrogenase (NAD+) activity"/>
    <property type="evidence" value="ECO:0007669"/>
    <property type="project" value="InterPro"/>
</dbReference>
<name>A0A7H4MZH0_9ENTR</name>
<dbReference type="EC" id="1.1.1.-" evidence="2"/>
<dbReference type="SUPFAM" id="SSF56796">
    <property type="entry name" value="Dehydroquinate synthase-like"/>
    <property type="match status" value="1"/>
</dbReference>
<dbReference type="AlphaFoldDB" id="A0A7H4MZH0"/>
<dbReference type="GO" id="GO:1990002">
    <property type="term" value="F:methylglyoxal reductase (NADPH) (acetol producing) activity"/>
    <property type="evidence" value="ECO:0007669"/>
    <property type="project" value="TreeGrafter"/>
</dbReference>
<gene>
    <name evidence="2" type="primary">yqhD_1</name>
    <name evidence="2" type="ORF">NCTC11685_00383</name>
</gene>
<dbReference type="PANTHER" id="PTHR43633:SF1">
    <property type="entry name" value="ALCOHOL DEHYDROGENASE YQHD"/>
    <property type="match status" value="1"/>
</dbReference>
<dbReference type="Gene3D" id="1.20.1090.10">
    <property type="entry name" value="Dehydroquinate synthase-like - alpha domain"/>
    <property type="match status" value="1"/>
</dbReference>
<protein>
    <submittedName>
        <fullName evidence="2">Oxidoreductase YqhD</fullName>
        <ecNumber evidence="2">1.1.1.-</ecNumber>
    </submittedName>
</protein>
<dbReference type="InterPro" id="IPR056798">
    <property type="entry name" value="ADH_Fe_C"/>
</dbReference>